<organism evidence="3 4">
    <name type="scientific">Perkinsus olseni</name>
    <name type="common">Perkinsus atlanticus</name>
    <dbReference type="NCBI Taxonomy" id="32597"/>
    <lineage>
        <taxon>Eukaryota</taxon>
        <taxon>Sar</taxon>
        <taxon>Alveolata</taxon>
        <taxon>Perkinsozoa</taxon>
        <taxon>Perkinsea</taxon>
        <taxon>Perkinsida</taxon>
        <taxon>Perkinsidae</taxon>
        <taxon>Perkinsus</taxon>
    </lineage>
</organism>
<dbReference type="Pfam" id="PF10294">
    <property type="entry name" value="Methyltransf_16"/>
    <property type="match status" value="1"/>
</dbReference>
<dbReference type="InterPro" id="IPR013087">
    <property type="entry name" value="Znf_C2H2_type"/>
</dbReference>
<dbReference type="InterPro" id="IPR019410">
    <property type="entry name" value="Methyltransf_16"/>
</dbReference>
<evidence type="ECO:0000313" key="3">
    <source>
        <dbReference type="EMBL" id="KAF4665118.1"/>
    </source>
</evidence>
<gene>
    <name evidence="3" type="ORF">FOZ61_000158</name>
</gene>
<feature type="domain" description="U1-type" evidence="2">
    <location>
        <begin position="251"/>
        <end position="285"/>
    </location>
</feature>
<reference evidence="3 4" key="1">
    <citation type="submission" date="2020-04" db="EMBL/GenBank/DDBJ databases">
        <title>Perkinsus olseni comparative genomics.</title>
        <authorList>
            <person name="Bogema D.R."/>
        </authorList>
    </citation>
    <scope>NUCLEOTIDE SEQUENCE [LARGE SCALE GENOMIC DNA]</scope>
    <source>
        <strain evidence="3">ATCC PRA-179</strain>
    </source>
</reference>
<dbReference type="Pfam" id="PF12874">
    <property type="entry name" value="zf-met"/>
    <property type="match status" value="1"/>
</dbReference>
<feature type="domain" description="U1-type" evidence="2">
    <location>
        <begin position="390"/>
        <end position="424"/>
    </location>
</feature>
<dbReference type="EMBL" id="JABAHT010000101">
    <property type="protein sequence ID" value="KAF4665118.1"/>
    <property type="molecule type" value="Genomic_DNA"/>
</dbReference>
<dbReference type="AlphaFoldDB" id="A0A7J6M0P7"/>
<evidence type="ECO:0000313" key="4">
    <source>
        <dbReference type="Proteomes" id="UP000570595"/>
    </source>
</evidence>
<dbReference type="SUPFAM" id="SSF53335">
    <property type="entry name" value="S-adenosyl-L-methionine-dependent methyltransferases"/>
    <property type="match status" value="1"/>
</dbReference>
<dbReference type="OrthoDB" id="432093at2759"/>
<dbReference type="InterPro" id="IPR036236">
    <property type="entry name" value="Znf_C2H2_sf"/>
</dbReference>
<dbReference type="GO" id="GO:0003676">
    <property type="term" value="F:nucleic acid binding"/>
    <property type="evidence" value="ECO:0007669"/>
    <property type="project" value="InterPro"/>
</dbReference>
<dbReference type="GO" id="GO:0008276">
    <property type="term" value="F:protein methyltransferase activity"/>
    <property type="evidence" value="ECO:0007669"/>
    <property type="project" value="InterPro"/>
</dbReference>
<dbReference type="SMART" id="SM00451">
    <property type="entry name" value="ZnF_U1"/>
    <property type="match status" value="2"/>
</dbReference>
<feature type="non-terminal residue" evidence="3">
    <location>
        <position position="1"/>
    </location>
</feature>
<name>A0A7J6M0P7_PEROL</name>
<evidence type="ECO:0000259" key="2">
    <source>
        <dbReference type="SMART" id="SM00451"/>
    </source>
</evidence>
<dbReference type="SUPFAM" id="SSF57667">
    <property type="entry name" value="beta-beta-alpha zinc fingers"/>
    <property type="match status" value="1"/>
</dbReference>
<proteinExistence type="predicted"/>
<dbReference type="InterPro" id="IPR029063">
    <property type="entry name" value="SAM-dependent_MTases_sf"/>
</dbReference>
<feature type="region of interest" description="Disordered" evidence="1">
    <location>
        <begin position="290"/>
        <end position="321"/>
    </location>
</feature>
<dbReference type="InterPro" id="IPR003604">
    <property type="entry name" value="Matrin/U1-like-C_Znf_C2H2"/>
</dbReference>
<dbReference type="InterPro" id="IPR038899">
    <property type="entry name" value="METTL22"/>
</dbReference>
<comment type="caution">
    <text evidence="3">The sequence shown here is derived from an EMBL/GenBank/DDBJ whole genome shotgun (WGS) entry which is preliminary data.</text>
</comment>
<dbReference type="PANTHER" id="PTHR23108:SF0">
    <property type="entry name" value="METHYLTRANSFERASE-LIKE PROTEIN 22"/>
    <property type="match status" value="1"/>
</dbReference>
<dbReference type="Proteomes" id="UP000570595">
    <property type="component" value="Unassembled WGS sequence"/>
</dbReference>
<protein>
    <recommendedName>
        <fullName evidence="2">U1-type domain-containing protein</fullName>
    </recommendedName>
</protein>
<dbReference type="GO" id="GO:0005634">
    <property type="term" value="C:nucleus"/>
    <property type="evidence" value="ECO:0007669"/>
    <property type="project" value="TreeGrafter"/>
</dbReference>
<dbReference type="Gene3D" id="3.40.50.150">
    <property type="entry name" value="Vaccinia Virus protein VP39"/>
    <property type="match status" value="1"/>
</dbReference>
<accession>A0A7J6M0P7</accession>
<sequence>MAFASDLQPRQGSSSIQLQWTLPEASSFELGYDSDGDLIRPVEPREVRYSVRCERECSELKSVGDQLWNGALFLGCFLAANPSLVEGKTVLELACGVGALGGLYEALGFKRAILTDYSLSALSLCEANNVGNPVVEVSKLDFEDSGTYSEGLGESVDVILAADVWYDFSINEALSDALLALLSRFKGAKALLCCEERLNIIHPAVPPCDVFAQDFVDKYASGVNARFSIRELPSPGDVSKYLHLTGEAPGSLLRHCKVYEITVCYEGIFLSHMQGEKHAKNVRNLQWGEHERERRRRAGQEFPRVSPVVDVGTPSTSESHVAQYGDTQVEASGEPMWKKDPQYNGFRDFSEQCSEQFYPDGRTLAGCGVIPPLDERPPNTWGEAPAMADGWNMVCRLCDAQLGDWYQWSMHMQAKKHRANVKSGRWSFATFWQKLTVGE</sequence>
<dbReference type="PANTHER" id="PTHR23108">
    <property type="entry name" value="METHYLTRANSFERASE-RELATED"/>
    <property type="match status" value="1"/>
</dbReference>
<dbReference type="GO" id="GO:0008270">
    <property type="term" value="F:zinc ion binding"/>
    <property type="evidence" value="ECO:0007669"/>
    <property type="project" value="InterPro"/>
</dbReference>
<dbReference type="CDD" id="cd02440">
    <property type="entry name" value="AdoMet_MTases"/>
    <property type="match status" value="1"/>
</dbReference>
<evidence type="ECO:0000256" key="1">
    <source>
        <dbReference type="SAM" id="MobiDB-lite"/>
    </source>
</evidence>